<comment type="PTM">
    <text evidence="11">Cleaved by autocatalysis into a large and a small subunit.</text>
</comment>
<organism evidence="12 13">
    <name type="scientific">Pseudooceanicola albus</name>
    <dbReference type="NCBI Taxonomy" id="2692189"/>
    <lineage>
        <taxon>Bacteria</taxon>
        <taxon>Pseudomonadati</taxon>
        <taxon>Pseudomonadota</taxon>
        <taxon>Alphaproteobacteria</taxon>
        <taxon>Rhodobacterales</taxon>
        <taxon>Paracoccaceae</taxon>
        <taxon>Pseudooceanicola</taxon>
    </lineage>
</organism>
<keyword evidence="7 11" id="KW-0012">Acyltransferase</keyword>
<evidence type="ECO:0000256" key="11">
    <source>
        <dbReference type="RuleBase" id="RU368036"/>
    </source>
</evidence>
<dbReference type="RefSeq" id="WP_160895621.1">
    <property type="nucleotide sequence ID" value="NZ_WUMU01000018.1"/>
</dbReference>
<keyword evidence="11" id="KW-0317">Glutathione biosynthesis</keyword>
<evidence type="ECO:0000256" key="5">
    <source>
        <dbReference type="ARBA" id="ARBA00022801"/>
    </source>
</evidence>
<sequence length="564" mass="59313">MTAAAPFQVQTTKFPVRARGGIVTANHPLGAAAGAEMLAAGGNAVDAAVATLLTLTVVEPMMVGICGGGLAHVRLPDGTHEVIDGLSAAGERADPAMFTPVSDHPARYMEAEGRLNDIGRAAVAVPGSLAAWAMMHDRHGRLPFADLVQPAIRHARGGFKVTHYLAGALHDSLAYMGDAIDPAFAAIFLPGGKPLAPGDVLIQEDYARSLEAIAAAGAAALHGGRLGQALVDTLAEGPLPAARLTLADLEGYAPQVLAPIRGHYRGLDVYGPPPPASSGVHVPQMLNMLAQYDLSAMAYDAPERLHLLGQVMRRTFRDRNRYSGDPRFVDVPVERLISEGYALECLAELDAEDPLMPERAGRESTDTTHVTIADGSGMIVSATFTINGLFGAKFVVPGTGIIPNNYNWNFDPRPGKALSVVPGKRVPTSMAPLILTRDDRPVLALGLPGATRIFPSAMQAILNIVDHGMDLQTAVEAPRVWSQGQELELEPAFHALAPRLEALGNTVKLVRHIGGGLNAIRFHPDGTMEGACCWRADGTVLGLGGGRAAEGVRFAITAPDSDPD</sequence>
<comment type="catalytic activity">
    <reaction evidence="8 11">
        <text>an N-terminal (5-L-glutamyl)-[peptide] + an alpha-amino acid = 5-L-glutamyl amino acid + an N-terminal L-alpha-aminoacyl-[peptide]</text>
        <dbReference type="Rhea" id="RHEA:23904"/>
        <dbReference type="Rhea" id="RHEA-COMP:9780"/>
        <dbReference type="Rhea" id="RHEA-COMP:9795"/>
        <dbReference type="ChEBI" id="CHEBI:77644"/>
        <dbReference type="ChEBI" id="CHEBI:78597"/>
        <dbReference type="ChEBI" id="CHEBI:78599"/>
        <dbReference type="ChEBI" id="CHEBI:78608"/>
        <dbReference type="EC" id="2.3.2.2"/>
    </reaction>
</comment>
<dbReference type="InterPro" id="IPR043137">
    <property type="entry name" value="GGT_ssub_C"/>
</dbReference>
<evidence type="ECO:0000256" key="1">
    <source>
        <dbReference type="ARBA" id="ARBA00001049"/>
    </source>
</evidence>
<dbReference type="PRINTS" id="PR01210">
    <property type="entry name" value="GGTRANSPTASE"/>
</dbReference>
<reference evidence="12 13" key="1">
    <citation type="submission" date="2019-12" db="EMBL/GenBank/DDBJ databases">
        <authorList>
            <person name="Li M."/>
        </authorList>
    </citation>
    <scope>NUCLEOTIDE SEQUENCE [LARGE SCALE GENOMIC DNA]</scope>
    <source>
        <strain evidence="12 13">GBMRC 2024</strain>
    </source>
</reference>
<evidence type="ECO:0000256" key="6">
    <source>
        <dbReference type="ARBA" id="ARBA00023145"/>
    </source>
</evidence>
<evidence type="ECO:0000256" key="8">
    <source>
        <dbReference type="ARBA" id="ARBA00047417"/>
    </source>
</evidence>
<dbReference type="EMBL" id="WUMU01000018">
    <property type="protein sequence ID" value="MXN19501.1"/>
    <property type="molecule type" value="Genomic_DNA"/>
</dbReference>
<keyword evidence="6 11" id="KW-0865">Zymogen</keyword>
<evidence type="ECO:0000256" key="10">
    <source>
        <dbReference type="PIRSR" id="PIRSR600101-2"/>
    </source>
</evidence>
<keyword evidence="13" id="KW-1185">Reference proteome</keyword>
<feature type="binding site" evidence="10">
    <location>
        <position position="450"/>
    </location>
    <ligand>
        <name>L-glutamate</name>
        <dbReference type="ChEBI" id="CHEBI:29985"/>
    </ligand>
</feature>
<dbReference type="GO" id="GO:0006750">
    <property type="term" value="P:glutathione biosynthetic process"/>
    <property type="evidence" value="ECO:0007669"/>
    <property type="project" value="UniProtKB-KW"/>
</dbReference>
<evidence type="ECO:0000256" key="4">
    <source>
        <dbReference type="ARBA" id="ARBA00022679"/>
    </source>
</evidence>
<dbReference type="AlphaFoldDB" id="A0A6L7G630"/>
<dbReference type="InterPro" id="IPR029055">
    <property type="entry name" value="Ntn_hydrolases_N"/>
</dbReference>
<feature type="binding site" evidence="10">
    <location>
        <begin position="428"/>
        <end position="429"/>
    </location>
    <ligand>
        <name>L-glutamate</name>
        <dbReference type="ChEBI" id="CHEBI:29985"/>
    </ligand>
</feature>
<keyword evidence="5 11" id="KW-0378">Hydrolase</keyword>
<dbReference type="SUPFAM" id="SSF56235">
    <property type="entry name" value="N-terminal nucleophile aminohydrolases (Ntn hydrolases)"/>
    <property type="match status" value="1"/>
</dbReference>
<dbReference type="InterPro" id="IPR051792">
    <property type="entry name" value="GGT_bact"/>
</dbReference>
<evidence type="ECO:0000313" key="13">
    <source>
        <dbReference type="Proteomes" id="UP000477911"/>
    </source>
</evidence>
<dbReference type="InterPro" id="IPR043138">
    <property type="entry name" value="GGT_lsub"/>
</dbReference>
<dbReference type="Proteomes" id="UP000477911">
    <property type="component" value="Unassembled WGS sequence"/>
</dbReference>
<evidence type="ECO:0000256" key="7">
    <source>
        <dbReference type="ARBA" id="ARBA00023315"/>
    </source>
</evidence>
<feature type="active site" description="Nucleophile" evidence="9">
    <location>
        <position position="367"/>
    </location>
</feature>
<protein>
    <recommendedName>
        <fullName evidence="11">Glutathione hydrolase proenzyme</fullName>
        <ecNumber evidence="11">2.3.2.2</ecNumber>
        <ecNumber evidence="11">3.4.19.13</ecNumber>
    </recommendedName>
    <component>
        <recommendedName>
            <fullName evidence="11">Glutathione hydrolase large chain</fullName>
        </recommendedName>
    </component>
    <component>
        <recommendedName>
            <fullName evidence="11">Glutathione hydrolase small chain</fullName>
        </recommendedName>
    </component>
</protein>
<keyword evidence="4 11" id="KW-0808">Transferase</keyword>
<comment type="catalytic activity">
    <reaction evidence="2 11">
        <text>glutathione + H2O = L-cysteinylglycine + L-glutamate</text>
        <dbReference type="Rhea" id="RHEA:28807"/>
        <dbReference type="ChEBI" id="CHEBI:15377"/>
        <dbReference type="ChEBI" id="CHEBI:29985"/>
        <dbReference type="ChEBI" id="CHEBI:57925"/>
        <dbReference type="ChEBI" id="CHEBI:61694"/>
        <dbReference type="EC" id="3.4.19.13"/>
    </reaction>
</comment>
<dbReference type="PANTHER" id="PTHR43199">
    <property type="entry name" value="GLUTATHIONE HYDROLASE"/>
    <property type="match status" value="1"/>
</dbReference>
<comment type="subunit">
    <text evidence="11">This enzyme consists of two polypeptide chains, which are synthesized in precursor form from a single polypeptide.</text>
</comment>
<dbReference type="EC" id="3.4.19.13" evidence="11"/>
<dbReference type="PANTHER" id="PTHR43199:SF1">
    <property type="entry name" value="GLUTATHIONE HYDROLASE PROENZYME"/>
    <property type="match status" value="1"/>
</dbReference>
<dbReference type="InterPro" id="IPR000101">
    <property type="entry name" value="GGT_peptidase"/>
</dbReference>
<evidence type="ECO:0000256" key="2">
    <source>
        <dbReference type="ARBA" id="ARBA00001089"/>
    </source>
</evidence>
<dbReference type="Gene3D" id="3.60.20.40">
    <property type="match status" value="1"/>
</dbReference>
<dbReference type="NCBIfam" id="TIGR00066">
    <property type="entry name" value="g_glut_trans"/>
    <property type="match status" value="1"/>
</dbReference>
<feature type="binding site" evidence="10">
    <location>
        <begin position="385"/>
        <end position="387"/>
    </location>
    <ligand>
        <name>L-glutamate</name>
        <dbReference type="ChEBI" id="CHEBI:29985"/>
    </ligand>
</feature>
<comment type="similarity">
    <text evidence="3 11">Belongs to the gamma-glutamyltransferase family.</text>
</comment>
<evidence type="ECO:0000313" key="12">
    <source>
        <dbReference type="EMBL" id="MXN19501.1"/>
    </source>
</evidence>
<proteinExistence type="inferred from homology"/>
<dbReference type="GO" id="GO:0103068">
    <property type="term" value="F:leukotriene C4 gamma-glutamyl transferase activity"/>
    <property type="evidence" value="ECO:0007669"/>
    <property type="project" value="UniProtKB-EC"/>
</dbReference>
<evidence type="ECO:0000256" key="3">
    <source>
        <dbReference type="ARBA" id="ARBA00009381"/>
    </source>
</evidence>
<dbReference type="Pfam" id="PF01019">
    <property type="entry name" value="G_glu_transpept"/>
    <property type="match status" value="1"/>
</dbReference>
<dbReference type="GO" id="GO:0036374">
    <property type="term" value="F:glutathione hydrolase activity"/>
    <property type="evidence" value="ECO:0007669"/>
    <property type="project" value="UniProtKB-UniRule"/>
</dbReference>
<name>A0A6L7G630_9RHOB</name>
<dbReference type="EC" id="2.3.2.2" evidence="11"/>
<dbReference type="UniPathway" id="UPA00204"/>
<gene>
    <name evidence="12" type="primary">ggt</name>
    <name evidence="12" type="ORF">GR170_16840</name>
</gene>
<comment type="pathway">
    <text evidence="11">Sulfur metabolism; glutathione metabolism.</text>
</comment>
<evidence type="ECO:0000256" key="9">
    <source>
        <dbReference type="PIRSR" id="PIRSR600101-1"/>
    </source>
</evidence>
<comment type="caution">
    <text evidence="12">The sequence shown here is derived from an EMBL/GenBank/DDBJ whole genome shotgun (WGS) entry which is preliminary data.</text>
</comment>
<accession>A0A6L7G630</accession>
<comment type="catalytic activity">
    <reaction evidence="1 11">
        <text>an S-substituted glutathione + H2O = an S-substituted L-cysteinylglycine + L-glutamate</text>
        <dbReference type="Rhea" id="RHEA:59468"/>
        <dbReference type="ChEBI" id="CHEBI:15377"/>
        <dbReference type="ChEBI" id="CHEBI:29985"/>
        <dbReference type="ChEBI" id="CHEBI:90779"/>
        <dbReference type="ChEBI" id="CHEBI:143103"/>
        <dbReference type="EC" id="3.4.19.13"/>
    </reaction>
</comment>
<dbReference type="GO" id="GO:0006751">
    <property type="term" value="P:glutathione catabolic process"/>
    <property type="evidence" value="ECO:0007669"/>
    <property type="project" value="UniProtKB-UniRule"/>
</dbReference>
<dbReference type="Gene3D" id="1.10.246.130">
    <property type="match status" value="1"/>
</dbReference>